<dbReference type="EMBL" id="VLKQ01000001">
    <property type="protein sequence ID" value="TWI15021.1"/>
    <property type="molecule type" value="Genomic_DNA"/>
</dbReference>
<dbReference type="InterPro" id="IPR050415">
    <property type="entry name" value="MRET"/>
</dbReference>
<dbReference type="Pfam" id="PF00970">
    <property type="entry name" value="FAD_binding_6"/>
    <property type="match status" value="1"/>
</dbReference>
<proteinExistence type="predicted"/>
<dbReference type="PRINTS" id="PR00410">
    <property type="entry name" value="PHEHYDRXLASE"/>
</dbReference>
<dbReference type="PANTHER" id="PTHR47354">
    <property type="entry name" value="NADH OXIDOREDUCTASE HCR"/>
    <property type="match status" value="1"/>
</dbReference>
<dbReference type="Pfam" id="PF00175">
    <property type="entry name" value="NAD_binding_1"/>
    <property type="match status" value="1"/>
</dbReference>
<dbReference type="STRING" id="1341154.FCR2A7T_27360"/>
<name>V6RVY7_9FLAO</name>
<dbReference type="InterPro" id="IPR008333">
    <property type="entry name" value="Cbr1-like_FAD-bd_dom"/>
</dbReference>
<dbReference type="AlphaFoldDB" id="V6RVY7"/>
<reference evidence="2 3" key="1">
    <citation type="journal article" date="2015" name="Stand. Genomic Sci.">
        <title>Genomic Encyclopedia of Bacterial and Archaeal Type Strains, Phase III: the genomes of soil and plant-associated and newly described type strains.</title>
        <authorList>
            <person name="Whitman W.B."/>
            <person name="Woyke T."/>
            <person name="Klenk H.P."/>
            <person name="Zhou Y."/>
            <person name="Lilburn T.G."/>
            <person name="Beck B.J."/>
            <person name="De Vos P."/>
            <person name="Vandamme P."/>
            <person name="Eisen J.A."/>
            <person name="Garrity G."/>
            <person name="Hugenholtz P."/>
            <person name="Kyrpides N.C."/>
        </authorList>
    </citation>
    <scope>NUCLEOTIDE SEQUENCE [LARGE SCALE GENOMIC DNA]</scope>
    <source>
        <strain evidence="2 3">CGMCC 1.7270</strain>
    </source>
</reference>
<evidence type="ECO:0000313" key="3">
    <source>
        <dbReference type="Proteomes" id="UP000319848"/>
    </source>
</evidence>
<dbReference type="OrthoDB" id="9789468at2"/>
<dbReference type="PROSITE" id="PS51384">
    <property type="entry name" value="FAD_FR"/>
    <property type="match status" value="1"/>
</dbReference>
<accession>V6RVY7</accession>
<gene>
    <name evidence="2" type="ORF">IP98_00002</name>
</gene>
<dbReference type="PANTHER" id="PTHR47354:SF5">
    <property type="entry name" value="PROTEIN RFBI"/>
    <property type="match status" value="1"/>
</dbReference>
<comment type="caution">
    <text evidence="2">The sequence shown here is derived from an EMBL/GenBank/DDBJ whole genome shotgun (WGS) entry which is preliminary data.</text>
</comment>
<dbReference type="InterPro" id="IPR017927">
    <property type="entry name" value="FAD-bd_FR_type"/>
</dbReference>
<dbReference type="SUPFAM" id="SSF52343">
    <property type="entry name" value="Ferredoxin reductase-like, C-terminal NADP-linked domain"/>
    <property type="match status" value="1"/>
</dbReference>
<protein>
    <recommendedName>
        <fullName evidence="1">FAD-binding FR-type domain-containing protein</fullName>
    </recommendedName>
</protein>
<organism evidence="2 3">
    <name type="scientific">Flavobacterium cauense R2A-7</name>
    <dbReference type="NCBI Taxonomy" id="1341154"/>
    <lineage>
        <taxon>Bacteria</taxon>
        <taxon>Pseudomonadati</taxon>
        <taxon>Bacteroidota</taxon>
        <taxon>Flavobacteriia</taxon>
        <taxon>Flavobacteriales</taxon>
        <taxon>Flavobacteriaceae</taxon>
        <taxon>Flavobacterium</taxon>
    </lineage>
</organism>
<dbReference type="Proteomes" id="UP000319848">
    <property type="component" value="Unassembled WGS sequence"/>
</dbReference>
<sequence length="223" mass="25567">MENEHVVKVLKSRFITHDVKSFVVEKPKGYEFVPGQATEVSINHPDWKNEARPFTFTNLKEADYLEFMVKIYKERKGVTNELSRINAGDELILHDVFGTINYQGPGIFIAAGAGITPFISIFRELYKNNKLYGNRLIYVNKTSEDVIMGEELHRMLKNNFVNVYTRENVVGFYGKRIDRNFLIENIADFNQHFYVCGPADFVKSVTDNLIDLGATANSIVIEN</sequence>
<dbReference type="InterPro" id="IPR001433">
    <property type="entry name" value="OxRdtase_FAD/NAD-bd"/>
</dbReference>
<evidence type="ECO:0000259" key="1">
    <source>
        <dbReference type="PROSITE" id="PS51384"/>
    </source>
</evidence>
<evidence type="ECO:0000313" key="2">
    <source>
        <dbReference type="EMBL" id="TWI15021.1"/>
    </source>
</evidence>
<dbReference type="RefSeq" id="WP_023571823.1">
    <property type="nucleotide sequence ID" value="NZ_AVBI01000020.1"/>
</dbReference>
<dbReference type="Gene3D" id="2.40.30.10">
    <property type="entry name" value="Translation factors"/>
    <property type="match status" value="1"/>
</dbReference>
<dbReference type="InterPro" id="IPR039261">
    <property type="entry name" value="FNR_nucleotide-bd"/>
</dbReference>
<dbReference type="GO" id="GO:0016491">
    <property type="term" value="F:oxidoreductase activity"/>
    <property type="evidence" value="ECO:0007669"/>
    <property type="project" value="InterPro"/>
</dbReference>
<feature type="domain" description="FAD-binding FR-type" evidence="1">
    <location>
        <begin position="2"/>
        <end position="103"/>
    </location>
</feature>
<dbReference type="InterPro" id="IPR017938">
    <property type="entry name" value="Riboflavin_synthase-like_b-brl"/>
</dbReference>
<dbReference type="Gene3D" id="3.40.50.80">
    <property type="entry name" value="Nucleotide-binding domain of ferredoxin-NADP reductase (FNR) module"/>
    <property type="match status" value="1"/>
</dbReference>
<dbReference type="SUPFAM" id="SSF63380">
    <property type="entry name" value="Riboflavin synthase domain-like"/>
    <property type="match status" value="1"/>
</dbReference>
<keyword evidence="3" id="KW-1185">Reference proteome</keyword>